<keyword evidence="1" id="KW-0963">Cytoplasm</keyword>
<keyword evidence="5" id="KW-0949">S-adenosyl-L-methionine</keyword>
<dbReference type="EMBL" id="JAFLQZ010000014">
    <property type="protein sequence ID" value="MBO0359929.1"/>
    <property type="molecule type" value="Genomic_DNA"/>
</dbReference>
<dbReference type="CDD" id="cd11649">
    <property type="entry name" value="RsmI_like"/>
    <property type="match status" value="1"/>
</dbReference>
<dbReference type="InterPro" id="IPR014776">
    <property type="entry name" value="4pyrrole_Mease_sub2"/>
</dbReference>
<evidence type="ECO:0000256" key="5">
    <source>
        <dbReference type="ARBA" id="ARBA00022691"/>
    </source>
</evidence>
<dbReference type="Pfam" id="PF00590">
    <property type="entry name" value="TP_methylase"/>
    <property type="match status" value="1"/>
</dbReference>
<dbReference type="InterPro" id="IPR000878">
    <property type="entry name" value="4pyrrol_Mease"/>
</dbReference>
<comment type="caution">
    <text evidence="7">The sequence shown here is derived from an EMBL/GenBank/DDBJ whole genome shotgun (WGS) entry which is preliminary data.</text>
</comment>
<evidence type="ECO:0000259" key="6">
    <source>
        <dbReference type="Pfam" id="PF00590"/>
    </source>
</evidence>
<keyword evidence="3 7" id="KW-0489">Methyltransferase</keyword>
<organism evidence="7 8">
    <name type="scientific">Hymenobacter telluris</name>
    <dbReference type="NCBI Taxonomy" id="2816474"/>
    <lineage>
        <taxon>Bacteria</taxon>
        <taxon>Pseudomonadati</taxon>
        <taxon>Bacteroidota</taxon>
        <taxon>Cytophagia</taxon>
        <taxon>Cytophagales</taxon>
        <taxon>Hymenobacteraceae</taxon>
        <taxon>Hymenobacter</taxon>
    </lineage>
</organism>
<dbReference type="InterPro" id="IPR008189">
    <property type="entry name" value="rRNA_ssu_MeTfrase_I"/>
</dbReference>
<reference evidence="7" key="1">
    <citation type="submission" date="2021-03" db="EMBL/GenBank/DDBJ databases">
        <authorList>
            <person name="Kim M.K."/>
        </authorList>
    </citation>
    <scope>NUCLEOTIDE SEQUENCE</scope>
    <source>
        <strain evidence="7">BT186</strain>
    </source>
</reference>
<dbReference type="Gene3D" id="3.40.1010.10">
    <property type="entry name" value="Cobalt-precorrin-4 Transmethylase, Domain 1"/>
    <property type="match status" value="1"/>
</dbReference>
<dbReference type="AlphaFoldDB" id="A0A939EZA1"/>
<keyword evidence="8" id="KW-1185">Reference proteome</keyword>
<dbReference type="RefSeq" id="WP_206985869.1">
    <property type="nucleotide sequence ID" value="NZ_JAFLQZ010000014.1"/>
</dbReference>
<dbReference type="GO" id="GO:0032259">
    <property type="term" value="P:methylation"/>
    <property type="evidence" value="ECO:0007669"/>
    <property type="project" value="UniProtKB-KW"/>
</dbReference>
<evidence type="ECO:0000313" key="8">
    <source>
        <dbReference type="Proteomes" id="UP000664144"/>
    </source>
</evidence>
<dbReference type="GO" id="GO:0008168">
    <property type="term" value="F:methyltransferase activity"/>
    <property type="evidence" value="ECO:0007669"/>
    <property type="project" value="UniProtKB-KW"/>
</dbReference>
<feature type="domain" description="Tetrapyrrole methylase" evidence="6">
    <location>
        <begin position="67"/>
        <end position="215"/>
    </location>
</feature>
<dbReference type="PROSITE" id="PS51257">
    <property type="entry name" value="PROKAR_LIPOPROTEIN"/>
    <property type="match status" value="1"/>
</dbReference>
<keyword evidence="2" id="KW-0698">rRNA processing</keyword>
<protein>
    <submittedName>
        <fullName evidence="7">SAM-dependent methyltransferase</fullName>
    </submittedName>
</protein>
<dbReference type="PIRSF" id="PIRSF005917">
    <property type="entry name" value="MTase_YraL"/>
    <property type="match status" value="1"/>
</dbReference>
<dbReference type="Gene3D" id="3.30.950.10">
    <property type="entry name" value="Methyltransferase, Cobalt-precorrin-4 Transmethylase, Domain 2"/>
    <property type="match status" value="1"/>
</dbReference>
<dbReference type="PANTHER" id="PTHR46111:SF2">
    <property type="entry name" value="SAM-DEPENDENT METHYLTRANSFERASE"/>
    <property type="match status" value="1"/>
</dbReference>
<dbReference type="InterPro" id="IPR035996">
    <property type="entry name" value="4pyrrol_Methylase_sf"/>
</dbReference>
<gene>
    <name evidence="7" type="ORF">J0X19_18360</name>
</gene>
<name>A0A939EZA1_9BACT</name>
<evidence type="ECO:0000313" key="7">
    <source>
        <dbReference type="EMBL" id="MBO0359929.1"/>
    </source>
</evidence>
<keyword evidence="4" id="KW-0808">Transferase</keyword>
<dbReference type="GO" id="GO:0006364">
    <property type="term" value="P:rRNA processing"/>
    <property type="evidence" value="ECO:0007669"/>
    <property type="project" value="UniProtKB-KW"/>
</dbReference>
<evidence type="ECO:0000256" key="4">
    <source>
        <dbReference type="ARBA" id="ARBA00022679"/>
    </source>
</evidence>
<accession>A0A939EZA1</accession>
<evidence type="ECO:0000256" key="1">
    <source>
        <dbReference type="ARBA" id="ARBA00022490"/>
    </source>
</evidence>
<evidence type="ECO:0000256" key="2">
    <source>
        <dbReference type="ARBA" id="ARBA00022552"/>
    </source>
</evidence>
<sequence length="236" mass="25292">MKPGVLYLIPTILADDTAPQVLPPQIGAQVAALSCFLVENARTARRFIKSVAPAQVIEELRISVIDKDSTEAQIQAALKPVLAGQDAGVLSEAGCPGIADPGAELARAAHTLGIKVVPLVGPSSLLLALMASGMNGQSFTFHGYLPIERSRRAAAIKQLEKLALAQHQTQLFIETPYRNMQMLEDLLSQLHSATRLCIVASLTAANEYIRTDTIAGWKKTGLPEIHKQPAVFLIGK</sequence>
<dbReference type="SUPFAM" id="SSF53790">
    <property type="entry name" value="Tetrapyrrole methylase"/>
    <property type="match status" value="1"/>
</dbReference>
<dbReference type="Proteomes" id="UP000664144">
    <property type="component" value="Unassembled WGS sequence"/>
</dbReference>
<dbReference type="InterPro" id="IPR014777">
    <property type="entry name" value="4pyrrole_Mease_sub1"/>
</dbReference>
<evidence type="ECO:0000256" key="3">
    <source>
        <dbReference type="ARBA" id="ARBA00022603"/>
    </source>
</evidence>
<proteinExistence type="predicted"/>
<dbReference type="PANTHER" id="PTHR46111">
    <property type="entry name" value="RIBOSOMAL RNA SMALL SUBUNIT METHYLTRANSFERASE I"/>
    <property type="match status" value="1"/>
</dbReference>